<reference evidence="2" key="1">
    <citation type="submission" date="2013-09" db="EMBL/GenBank/DDBJ databases">
        <title>Corchorus olitorius genome sequencing.</title>
        <authorList>
            <person name="Alam M."/>
            <person name="Haque M.S."/>
            <person name="Islam M.S."/>
            <person name="Emdad E.M."/>
            <person name="Islam M.M."/>
            <person name="Ahmed B."/>
            <person name="Halim A."/>
            <person name="Hossen Q.M.M."/>
            <person name="Hossain M.Z."/>
            <person name="Ahmed R."/>
            <person name="Khan M.M."/>
            <person name="Islam R."/>
            <person name="Rashid M.M."/>
            <person name="Khan S.A."/>
            <person name="Rahman M.S."/>
            <person name="Alam M."/>
            <person name="Yahiya A.S."/>
            <person name="Khan M.S."/>
            <person name="Azam M.S."/>
            <person name="Haque T."/>
            <person name="Lashkar M.Z.H."/>
            <person name="Akhand A.I."/>
            <person name="Morshed G."/>
            <person name="Roy S."/>
            <person name="Uddin K.S."/>
            <person name="Rabeya T."/>
            <person name="Hossain A.S."/>
            <person name="Chowdhury A."/>
            <person name="Snigdha A.R."/>
            <person name="Mortoza M.S."/>
            <person name="Matin S.A."/>
            <person name="Hoque S.M.E."/>
            <person name="Islam M.K."/>
            <person name="Roy D.K."/>
            <person name="Haider R."/>
            <person name="Moosa M.M."/>
            <person name="Elias S.M."/>
            <person name="Hasan A.M."/>
            <person name="Jahan S."/>
            <person name="Shafiuddin M."/>
            <person name="Mahmood N."/>
            <person name="Shommy N.S."/>
        </authorList>
    </citation>
    <scope>NUCLEOTIDE SEQUENCE [LARGE SCALE GENOMIC DNA]</scope>
    <source>
        <strain evidence="2">cv. O-4</strain>
    </source>
</reference>
<keyword evidence="2" id="KW-1185">Reference proteome</keyword>
<evidence type="ECO:0000313" key="1">
    <source>
        <dbReference type="EMBL" id="OMO77675.1"/>
    </source>
</evidence>
<dbReference type="EMBL" id="AWUE01018904">
    <property type="protein sequence ID" value="OMO77675.1"/>
    <property type="molecule type" value="Genomic_DNA"/>
</dbReference>
<evidence type="ECO:0000313" key="2">
    <source>
        <dbReference type="Proteomes" id="UP000187203"/>
    </source>
</evidence>
<dbReference type="Proteomes" id="UP000187203">
    <property type="component" value="Unassembled WGS sequence"/>
</dbReference>
<dbReference type="AlphaFoldDB" id="A0A1R3I4Z4"/>
<name>A0A1R3I4Z4_9ROSI</name>
<gene>
    <name evidence="1" type="ORF">COLO4_25042</name>
</gene>
<comment type="caution">
    <text evidence="1">The sequence shown here is derived from an EMBL/GenBank/DDBJ whole genome shotgun (WGS) entry which is preliminary data.</text>
</comment>
<protein>
    <submittedName>
        <fullName evidence="1">Uncharacterized protein</fullName>
    </submittedName>
</protein>
<proteinExistence type="predicted"/>
<organism evidence="1 2">
    <name type="scientific">Corchorus olitorius</name>
    <dbReference type="NCBI Taxonomy" id="93759"/>
    <lineage>
        <taxon>Eukaryota</taxon>
        <taxon>Viridiplantae</taxon>
        <taxon>Streptophyta</taxon>
        <taxon>Embryophyta</taxon>
        <taxon>Tracheophyta</taxon>
        <taxon>Spermatophyta</taxon>
        <taxon>Magnoliopsida</taxon>
        <taxon>eudicotyledons</taxon>
        <taxon>Gunneridae</taxon>
        <taxon>Pentapetalae</taxon>
        <taxon>rosids</taxon>
        <taxon>malvids</taxon>
        <taxon>Malvales</taxon>
        <taxon>Malvaceae</taxon>
        <taxon>Grewioideae</taxon>
        <taxon>Apeibeae</taxon>
        <taxon>Corchorus</taxon>
    </lineage>
</organism>
<sequence>MARIAVAVAGASVHSQVSHELRLRILPRSPISFSTPLPNLVLLD</sequence>
<accession>A0A1R3I4Z4</accession>